<organism evidence="4 5">
    <name type="scientific">Dawidia cretensis</name>
    <dbReference type="NCBI Taxonomy" id="2782350"/>
    <lineage>
        <taxon>Bacteria</taxon>
        <taxon>Pseudomonadati</taxon>
        <taxon>Bacteroidota</taxon>
        <taxon>Cytophagia</taxon>
        <taxon>Cytophagales</taxon>
        <taxon>Chryseotaleaceae</taxon>
        <taxon>Dawidia</taxon>
    </lineage>
</organism>
<evidence type="ECO:0000259" key="3">
    <source>
        <dbReference type="PROSITE" id="PS51175"/>
    </source>
</evidence>
<keyword evidence="5" id="KW-1185">Reference proteome</keyword>
<keyword evidence="1 2" id="KW-0732">Signal</keyword>
<feature type="domain" description="CBM6" evidence="3">
    <location>
        <begin position="703"/>
        <end position="843"/>
    </location>
</feature>
<sequence length="938" mass="102506">MKRYVQLTVLLLLTVSALQTAYAQNDLTNKVMMGYQGWFNTPGDGSPVNEWRHWFKDQTPNATKINIDFWPEMVEYPQQYATEMTYQNGSMARLFSSYDQSTVNVHFKWMRDYNVHGVYVQRFLGEAASNQQNFQNRNHIMENVMNAAQTYGRHYAVMYDVTGVPEEGFYDKVIADWKYLVDTYDMLNRPGHARQEGKPVVAIWGMGFSHNPVTYQTAQAVIDFFHNGPEKYRAYVVGGVPSYWRTLRTQSDTKTEPQWAAVYRSFDMISPWTVGRYNKTSVDAWKTNMIVPDLADCHANGIDYMPVIWPGGSWFNQTDQLYPERINDNPRDGGNNYWRQAYNAISAGSSFLYVAMFDEVDEGTAMFKVAPNAGGAPAQGTIVKLDADGYTLPSDWYLRLADESQKMLDHSTPLTSTIPIVPSFSVPVVYVSSTSPAVRGVLPGSFTIAATNVTSPVTVAYTLGGTAPAADYTATPALTGSVTLTPSAPLVSVAVAPATDHVITSGETLQLTLASGSGYTIGSATAAITFHASAPFNGSPAAIPGRVEVENYDAGGQGVAYYDTDVVNNGGQYRTSEPIDIGGTPAGGYFVGWLSKGEWLAYTVNVASAGVYTLEARVATPASGKSFHVELNGVNISGGIAVPATGDWQVYQTVRVTTPMISTGQKVVRIVMDTDGFNLNDLNFVLSTPGQGPYTGTPAVIPGRIEAENYDTGGQGIAYSDQDVVNSGGQYRAAERVDIETCSEGGYNVGWIGTGEWLEYTVNVMSAGTYTLQARVATPNAGKIFHVELDGVNISGPVAVPNTGNWQLYQTVSVTTPALTTGVKVLRIFMDGFDFNINYINFVSHGTGRVAAVADVLREEEKITYSPNPVQDMFTVNFPPAVFRTVSVRDVLGRVQHQQVIDAHRQEVTLQLVALPSGTYFVSLENGARRKVIKVVKR</sequence>
<evidence type="ECO:0000313" key="4">
    <source>
        <dbReference type="EMBL" id="MBT1708886.1"/>
    </source>
</evidence>
<dbReference type="Proteomes" id="UP001319080">
    <property type="component" value="Unassembled WGS sequence"/>
</dbReference>
<proteinExistence type="predicted"/>
<protein>
    <submittedName>
        <fullName evidence="4">Carbohydrate-binding protein</fullName>
    </submittedName>
</protein>
<feature type="signal peptide" evidence="2">
    <location>
        <begin position="1"/>
        <end position="23"/>
    </location>
</feature>
<dbReference type="CDD" id="cd04080">
    <property type="entry name" value="CBM6_cellulase-like"/>
    <property type="match status" value="2"/>
</dbReference>
<evidence type="ECO:0000313" key="5">
    <source>
        <dbReference type="Proteomes" id="UP001319080"/>
    </source>
</evidence>
<reference evidence="4 5" key="1">
    <citation type="submission" date="2021-05" db="EMBL/GenBank/DDBJ databases">
        <title>A Polyphasic approach of four new species of the genus Ohtaekwangia: Ohtaekwangia histidinii sp. nov., Ohtaekwangia cretensis sp. nov., Ohtaekwangia indiensis sp. nov., Ohtaekwangia reichenbachii sp. nov. from diverse environment.</title>
        <authorList>
            <person name="Octaviana S."/>
        </authorList>
    </citation>
    <scope>NUCLEOTIDE SEQUENCE [LARGE SCALE GENOMIC DNA]</scope>
    <source>
        <strain evidence="4 5">PWU5</strain>
    </source>
</reference>
<feature type="chain" id="PRO_5042860499" evidence="2">
    <location>
        <begin position="24"/>
        <end position="938"/>
    </location>
</feature>
<dbReference type="GO" id="GO:0030246">
    <property type="term" value="F:carbohydrate binding"/>
    <property type="evidence" value="ECO:0007669"/>
    <property type="project" value="InterPro"/>
</dbReference>
<name>A0AAP2DWW1_9BACT</name>
<evidence type="ECO:0000256" key="1">
    <source>
        <dbReference type="ARBA" id="ARBA00022729"/>
    </source>
</evidence>
<dbReference type="RefSeq" id="WP_254084473.1">
    <property type="nucleotide sequence ID" value="NZ_JAHESE010000009.1"/>
</dbReference>
<dbReference type="PANTHER" id="PTHR40469:SF2">
    <property type="entry name" value="GALACTOSE-BINDING DOMAIN-LIKE SUPERFAMILY PROTEIN"/>
    <property type="match status" value="1"/>
</dbReference>
<dbReference type="EMBL" id="JAHESE010000009">
    <property type="protein sequence ID" value="MBT1708886.1"/>
    <property type="molecule type" value="Genomic_DNA"/>
</dbReference>
<dbReference type="CDD" id="cd11576">
    <property type="entry name" value="GH99_GH71_like_2"/>
    <property type="match status" value="1"/>
</dbReference>
<comment type="caution">
    <text evidence="4">The sequence shown here is derived from an EMBL/GenBank/DDBJ whole genome shotgun (WGS) entry which is preliminary data.</text>
</comment>
<dbReference type="InterPro" id="IPR008979">
    <property type="entry name" value="Galactose-bd-like_sf"/>
</dbReference>
<dbReference type="AlphaFoldDB" id="A0AAP2DWW1"/>
<dbReference type="NCBIfam" id="TIGR04183">
    <property type="entry name" value="Por_Secre_tail"/>
    <property type="match status" value="1"/>
</dbReference>
<dbReference type="SUPFAM" id="SSF141072">
    <property type="entry name" value="CalX-like"/>
    <property type="match status" value="1"/>
</dbReference>
<dbReference type="InterPro" id="IPR038081">
    <property type="entry name" value="CalX-like_sf"/>
</dbReference>
<dbReference type="Pfam" id="PF03422">
    <property type="entry name" value="CBM_6"/>
    <property type="match status" value="2"/>
</dbReference>
<dbReference type="InterPro" id="IPR026444">
    <property type="entry name" value="Secre_tail"/>
</dbReference>
<gene>
    <name evidence="4" type="ORF">KK062_11665</name>
</gene>
<dbReference type="PROSITE" id="PS51175">
    <property type="entry name" value="CBM6"/>
    <property type="match status" value="2"/>
</dbReference>
<dbReference type="Pfam" id="PF18962">
    <property type="entry name" value="Por_Secre_tail"/>
    <property type="match status" value="1"/>
</dbReference>
<dbReference type="InterPro" id="IPR006584">
    <property type="entry name" value="Cellulose-bd_IV"/>
</dbReference>
<dbReference type="PANTHER" id="PTHR40469">
    <property type="entry name" value="SECRETED GLYCOSYL HYDROLASE"/>
    <property type="match status" value="1"/>
</dbReference>
<accession>A0AAP2DWW1</accession>
<dbReference type="SUPFAM" id="SSF49785">
    <property type="entry name" value="Galactose-binding domain-like"/>
    <property type="match status" value="2"/>
</dbReference>
<dbReference type="Gene3D" id="3.20.20.80">
    <property type="entry name" value="Glycosidases"/>
    <property type="match status" value="1"/>
</dbReference>
<feature type="domain" description="CBM6" evidence="3">
    <location>
        <begin position="545"/>
        <end position="685"/>
    </location>
</feature>
<dbReference type="SMART" id="SM00606">
    <property type="entry name" value="CBD_IV"/>
    <property type="match status" value="2"/>
</dbReference>
<dbReference type="Gene3D" id="2.60.120.260">
    <property type="entry name" value="Galactose-binding domain-like"/>
    <property type="match status" value="2"/>
</dbReference>
<dbReference type="InterPro" id="IPR005084">
    <property type="entry name" value="CBM6"/>
</dbReference>
<dbReference type="Gene3D" id="2.60.40.2030">
    <property type="match status" value="1"/>
</dbReference>
<evidence type="ECO:0000256" key="2">
    <source>
        <dbReference type="SAM" id="SignalP"/>
    </source>
</evidence>